<feature type="domain" description="CMP/dCMP-type deaminase" evidence="3">
    <location>
        <begin position="5"/>
        <end position="134"/>
    </location>
</feature>
<dbReference type="Gene3D" id="3.40.140.10">
    <property type="entry name" value="Cytidine Deaminase, domain 2"/>
    <property type="match status" value="1"/>
</dbReference>
<evidence type="ECO:0000313" key="5">
    <source>
        <dbReference type="Proteomes" id="UP001595792"/>
    </source>
</evidence>
<dbReference type="InterPro" id="IPR002125">
    <property type="entry name" value="CMP_dCMP_dom"/>
</dbReference>
<sequence>MEKKEQHEEFMRMAIELSIKNVSESIGGPFGAVVVKDGKVIAGSANKVTSTNDPTAHAEVSAIRLACIELNSFDLSGCVIYTSCEPCPMCLGAIYWAKIETIYYANTKVDAENIGFSDKFIYEELDKPMDSRTLPVVQMMRDDAMQAFKLWETSSMRIDY</sequence>
<dbReference type="GO" id="GO:0052717">
    <property type="term" value="F:tRNA-specific adenosine-34 deaminase activity"/>
    <property type="evidence" value="ECO:0007669"/>
    <property type="project" value="UniProtKB-EC"/>
</dbReference>
<dbReference type="CDD" id="cd01285">
    <property type="entry name" value="nucleoside_deaminase"/>
    <property type="match status" value="1"/>
</dbReference>
<dbReference type="PANTHER" id="PTHR11079">
    <property type="entry name" value="CYTOSINE DEAMINASE FAMILY MEMBER"/>
    <property type="match status" value="1"/>
</dbReference>
<evidence type="ECO:0000259" key="3">
    <source>
        <dbReference type="PROSITE" id="PS51747"/>
    </source>
</evidence>
<dbReference type="Pfam" id="PF00383">
    <property type="entry name" value="dCMP_cyt_deam_1"/>
    <property type="match status" value="1"/>
</dbReference>
<comment type="caution">
    <text evidence="4">The sequence shown here is derived from an EMBL/GenBank/DDBJ whole genome shotgun (WGS) entry which is preliminary data.</text>
</comment>
<dbReference type="InterPro" id="IPR016193">
    <property type="entry name" value="Cytidine_deaminase-like"/>
</dbReference>
<dbReference type="SUPFAM" id="SSF53927">
    <property type="entry name" value="Cytidine deaminase-like"/>
    <property type="match status" value="1"/>
</dbReference>
<proteinExistence type="predicted"/>
<dbReference type="EC" id="3.5.4.33" evidence="4"/>
<keyword evidence="4" id="KW-0378">Hydrolase</keyword>
<gene>
    <name evidence="4" type="ORF">ACFOUY_11230</name>
</gene>
<evidence type="ECO:0000256" key="1">
    <source>
        <dbReference type="ARBA" id="ARBA00022723"/>
    </source>
</evidence>
<keyword evidence="2" id="KW-0862">Zinc</keyword>
<dbReference type="Proteomes" id="UP001595792">
    <property type="component" value="Unassembled WGS sequence"/>
</dbReference>
<reference evidence="5" key="1">
    <citation type="journal article" date="2019" name="Int. J. Syst. Evol. Microbiol.">
        <title>The Global Catalogue of Microorganisms (GCM) 10K type strain sequencing project: providing services to taxonomists for standard genome sequencing and annotation.</title>
        <authorList>
            <consortium name="The Broad Institute Genomics Platform"/>
            <consortium name="The Broad Institute Genome Sequencing Center for Infectious Disease"/>
            <person name="Wu L."/>
            <person name="Ma J."/>
        </authorList>
    </citation>
    <scope>NUCLEOTIDE SEQUENCE [LARGE SCALE GENOMIC DNA]</scope>
    <source>
        <strain evidence="5">CCM 8689</strain>
    </source>
</reference>
<name>A0ABV8NLK3_9SPHI</name>
<dbReference type="PROSITE" id="PS51747">
    <property type="entry name" value="CYT_DCMP_DEAMINASES_2"/>
    <property type="match status" value="1"/>
</dbReference>
<dbReference type="RefSeq" id="WP_378960710.1">
    <property type="nucleotide sequence ID" value="NZ_JBHRXC010000001.1"/>
</dbReference>
<organism evidence="4 5">
    <name type="scientific">Pedobacter jamesrossensis</name>
    <dbReference type="NCBI Taxonomy" id="1908238"/>
    <lineage>
        <taxon>Bacteria</taxon>
        <taxon>Pseudomonadati</taxon>
        <taxon>Bacteroidota</taxon>
        <taxon>Sphingobacteriia</taxon>
        <taxon>Sphingobacteriales</taxon>
        <taxon>Sphingobacteriaceae</taxon>
        <taxon>Pedobacter</taxon>
    </lineage>
</organism>
<dbReference type="EMBL" id="JBHSBY010000110">
    <property type="protein sequence ID" value="MFC4197271.1"/>
    <property type="molecule type" value="Genomic_DNA"/>
</dbReference>
<keyword evidence="5" id="KW-1185">Reference proteome</keyword>
<dbReference type="PANTHER" id="PTHR11079:SF161">
    <property type="entry name" value="CMP_DCMP-TYPE DEAMINASE DOMAIN-CONTAINING PROTEIN"/>
    <property type="match status" value="1"/>
</dbReference>
<dbReference type="InterPro" id="IPR016192">
    <property type="entry name" value="APOBEC/CMP_deaminase_Zn-bd"/>
</dbReference>
<keyword evidence="1" id="KW-0479">Metal-binding</keyword>
<dbReference type="PROSITE" id="PS00903">
    <property type="entry name" value="CYT_DCMP_DEAMINASES_1"/>
    <property type="match status" value="1"/>
</dbReference>
<evidence type="ECO:0000313" key="4">
    <source>
        <dbReference type="EMBL" id="MFC4197271.1"/>
    </source>
</evidence>
<accession>A0ABV8NLK3</accession>
<evidence type="ECO:0000256" key="2">
    <source>
        <dbReference type="ARBA" id="ARBA00022833"/>
    </source>
</evidence>
<protein>
    <submittedName>
        <fullName evidence="4">Nucleoside deaminase</fullName>
        <ecNumber evidence="4">3.5.4.33</ecNumber>
    </submittedName>
</protein>